<sequence>MLAGLRGALMLARGRPEGIMLMPLAPDAAARSYWAAAFCLPLFMLIRVISGTVPLTGRGVSAEMIGFVVGWAGYGLATLPMAIASGQAAFWPRFLATWNWVSLFQYCAIVVISLVASLLPGWLGQGINLAGLGYLLWLQWFSTGLALRVGGGAAAGLVLLDLMIGFLMSGFVTGLAGG</sequence>
<dbReference type="Proteomes" id="UP000626026">
    <property type="component" value="Unassembled WGS sequence"/>
</dbReference>
<keyword evidence="1" id="KW-0812">Transmembrane</keyword>
<proteinExistence type="predicted"/>
<gene>
    <name evidence="2" type="ORF">IBL26_07490</name>
</gene>
<evidence type="ECO:0000313" key="3">
    <source>
        <dbReference type="Proteomes" id="UP000626026"/>
    </source>
</evidence>
<dbReference type="EMBL" id="JACTVA010000009">
    <property type="protein sequence ID" value="MBC9206678.1"/>
    <property type="molecule type" value="Genomic_DNA"/>
</dbReference>
<keyword evidence="3" id="KW-1185">Reference proteome</keyword>
<comment type="caution">
    <text evidence="2">The sequence shown here is derived from an EMBL/GenBank/DDBJ whole genome shotgun (WGS) entry which is preliminary data.</text>
</comment>
<reference evidence="2 3" key="1">
    <citation type="journal article" date="2013" name="Int. J. Syst. Evol. Microbiol.">
        <title>Roseomonas aerophila sp. nov., isolated from air.</title>
        <authorList>
            <person name="Kim S.J."/>
            <person name="Weon H.Y."/>
            <person name="Ahn J.H."/>
            <person name="Hong S.B."/>
            <person name="Seok S.J."/>
            <person name="Whang K.S."/>
            <person name="Kwon S.W."/>
        </authorList>
    </citation>
    <scope>NUCLEOTIDE SEQUENCE [LARGE SCALE GENOMIC DNA]</scope>
    <source>
        <strain evidence="2 3">NBRC 108923</strain>
    </source>
</reference>
<evidence type="ECO:0000256" key="1">
    <source>
        <dbReference type="SAM" id="Phobius"/>
    </source>
</evidence>
<protein>
    <recommendedName>
        <fullName evidence="4">Yip1 domain-containing protein</fullName>
    </recommendedName>
</protein>
<feature type="transmembrane region" description="Helical" evidence="1">
    <location>
        <begin position="62"/>
        <end position="83"/>
    </location>
</feature>
<evidence type="ECO:0000313" key="2">
    <source>
        <dbReference type="EMBL" id="MBC9206678.1"/>
    </source>
</evidence>
<feature type="transmembrane region" description="Helical" evidence="1">
    <location>
        <begin position="103"/>
        <end position="122"/>
    </location>
</feature>
<feature type="transmembrane region" description="Helical" evidence="1">
    <location>
        <begin position="153"/>
        <end position="176"/>
    </location>
</feature>
<name>A0ABR7RJT4_9PROT</name>
<dbReference type="RefSeq" id="WP_187783855.1">
    <property type="nucleotide sequence ID" value="NZ_JACTVA010000009.1"/>
</dbReference>
<evidence type="ECO:0008006" key="4">
    <source>
        <dbReference type="Google" id="ProtNLM"/>
    </source>
</evidence>
<keyword evidence="1" id="KW-1133">Transmembrane helix</keyword>
<feature type="transmembrane region" description="Helical" evidence="1">
    <location>
        <begin position="32"/>
        <end position="50"/>
    </location>
</feature>
<keyword evidence="1" id="KW-0472">Membrane</keyword>
<accession>A0ABR7RJT4</accession>
<organism evidence="2 3">
    <name type="scientific">Teichococcus aerophilus</name>
    <dbReference type="NCBI Taxonomy" id="1224513"/>
    <lineage>
        <taxon>Bacteria</taxon>
        <taxon>Pseudomonadati</taxon>
        <taxon>Pseudomonadota</taxon>
        <taxon>Alphaproteobacteria</taxon>
        <taxon>Acetobacterales</taxon>
        <taxon>Roseomonadaceae</taxon>
        <taxon>Roseomonas</taxon>
    </lineage>
</organism>